<accession>A0A1I1ZY64</accession>
<dbReference type="RefSeq" id="WP_010527187.1">
    <property type="nucleotide sequence ID" value="NZ_AFSL01000035.1"/>
</dbReference>
<keyword evidence="3" id="KW-1185">Reference proteome</keyword>
<dbReference type="InParanoid" id="A0A1I1ZY64"/>
<sequence>MKKKLFAIVFFLSIFLVGNLWGQQDSVFLLSADDVYLKYGKKLKKVEKKIRQGEYFYMKSDRLKEEIDELKSSADEKPMRLAQMEERMYRLQLKASTYYEDANKMQLRILKKYMQKEYPTKFKEIEDEVKYQFRQGYVIRERGVSMLPGQSPLSFAEEAYRIESKALQDLTALMVPEKNDQTDEKEKPVAEVKDNSDVDEADDEPEKPEIVSETLKNVKPNSLGNVEKNILQNKEKEVGNKEPGIYFSIQFLATKKKVNNQQVKDIYSGPLPVIEVKDGVWYKFSAGRFNTTGAAIRKMKEEGIYGFIVAFEGNRRISLTMARRLLQKQ</sequence>
<dbReference type="AlphaFoldDB" id="A0A1I1ZY64"/>
<evidence type="ECO:0000313" key="3">
    <source>
        <dbReference type="Proteomes" id="UP000181976"/>
    </source>
</evidence>
<dbReference type="EMBL" id="FONA01000010">
    <property type="protein sequence ID" value="SFE36605.1"/>
    <property type="molecule type" value="Genomic_DNA"/>
</dbReference>
<protein>
    <recommendedName>
        <fullName evidence="4">SPOR domain-containing protein</fullName>
    </recommendedName>
</protein>
<dbReference type="eggNOG" id="ENOG502ZVVK">
    <property type="taxonomic scope" value="Bacteria"/>
</dbReference>
<feature type="compositionally biased region" description="Acidic residues" evidence="1">
    <location>
        <begin position="197"/>
        <end position="206"/>
    </location>
</feature>
<dbReference type="STRING" id="385682.SAMN05444380_11055"/>
<gene>
    <name evidence="2" type="ORF">SAMN05444380_11055</name>
</gene>
<name>A0A1I1ZY64_9BACT</name>
<feature type="compositionally biased region" description="Basic and acidic residues" evidence="1">
    <location>
        <begin position="177"/>
        <end position="196"/>
    </location>
</feature>
<dbReference type="OrthoDB" id="1119947at2"/>
<organism evidence="2 3">
    <name type="scientific">Thermophagus xiamenensis</name>
    <dbReference type="NCBI Taxonomy" id="385682"/>
    <lineage>
        <taxon>Bacteria</taxon>
        <taxon>Pseudomonadati</taxon>
        <taxon>Bacteroidota</taxon>
        <taxon>Bacteroidia</taxon>
        <taxon>Marinilabiliales</taxon>
        <taxon>Marinilabiliaceae</taxon>
        <taxon>Thermophagus</taxon>
    </lineage>
</organism>
<proteinExistence type="predicted"/>
<feature type="region of interest" description="Disordered" evidence="1">
    <location>
        <begin position="175"/>
        <end position="208"/>
    </location>
</feature>
<dbReference type="Proteomes" id="UP000181976">
    <property type="component" value="Unassembled WGS sequence"/>
</dbReference>
<evidence type="ECO:0000256" key="1">
    <source>
        <dbReference type="SAM" id="MobiDB-lite"/>
    </source>
</evidence>
<evidence type="ECO:0000313" key="2">
    <source>
        <dbReference type="EMBL" id="SFE36605.1"/>
    </source>
</evidence>
<reference evidence="2 3" key="1">
    <citation type="submission" date="2016-10" db="EMBL/GenBank/DDBJ databases">
        <authorList>
            <person name="de Groot N.N."/>
        </authorList>
    </citation>
    <scope>NUCLEOTIDE SEQUENCE [LARGE SCALE GENOMIC DNA]</scope>
    <source>
        <strain evidence="2 3">DSM 19012</strain>
    </source>
</reference>
<evidence type="ECO:0008006" key="4">
    <source>
        <dbReference type="Google" id="ProtNLM"/>
    </source>
</evidence>